<keyword evidence="2" id="KW-0732">Signal</keyword>
<evidence type="ECO:0000256" key="2">
    <source>
        <dbReference type="SAM" id="SignalP"/>
    </source>
</evidence>
<name>S2WFL7_9ACTO</name>
<proteinExistence type="predicted"/>
<keyword evidence="5" id="KW-1185">Reference proteome</keyword>
<organism evidence="4 5">
    <name type="scientific">Actinotignum schaalii FB123-CNA-2</name>
    <dbReference type="NCBI Taxonomy" id="883067"/>
    <lineage>
        <taxon>Bacteria</taxon>
        <taxon>Bacillati</taxon>
        <taxon>Actinomycetota</taxon>
        <taxon>Actinomycetes</taxon>
        <taxon>Actinomycetales</taxon>
        <taxon>Actinomycetaceae</taxon>
        <taxon>Actinotignum</taxon>
    </lineage>
</organism>
<dbReference type="PATRIC" id="fig|883067.3.peg.1282"/>
<dbReference type="HOGENOM" id="CLU_099777_2_0_11"/>
<dbReference type="AlphaFoldDB" id="S2WFL7"/>
<evidence type="ECO:0000313" key="5">
    <source>
        <dbReference type="Proteomes" id="UP000014393"/>
    </source>
</evidence>
<feature type="compositionally biased region" description="Low complexity" evidence="1">
    <location>
        <begin position="42"/>
        <end position="68"/>
    </location>
</feature>
<accession>S2WFL7</accession>
<evidence type="ECO:0000259" key="3">
    <source>
        <dbReference type="Pfam" id="PF24837"/>
    </source>
</evidence>
<gene>
    <name evidence="4" type="ORF">HMPREF9237_01310</name>
</gene>
<feature type="chain" id="PRO_5038783410" description="AMIN-like domain-containing protein" evidence="2">
    <location>
        <begin position="34"/>
        <end position="225"/>
    </location>
</feature>
<feature type="signal peptide" evidence="2">
    <location>
        <begin position="1"/>
        <end position="33"/>
    </location>
</feature>
<dbReference type="Proteomes" id="UP000014393">
    <property type="component" value="Unassembled WGS sequence"/>
</dbReference>
<reference evidence="4 5" key="1">
    <citation type="submission" date="2013-05" db="EMBL/GenBank/DDBJ databases">
        <title>The Genome Sequence of Actinobaculum schaalii FB123-CNA2.</title>
        <authorList>
            <consortium name="The Broad Institute Genomics Platform"/>
            <person name="Earl A."/>
            <person name="Ward D."/>
            <person name="Feldgarden M."/>
            <person name="Gevers D."/>
            <person name="Saerens B."/>
            <person name="Vaneechoutte M."/>
            <person name="Walker B."/>
            <person name="Young S."/>
            <person name="Zeng Q."/>
            <person name="Gargeya S."/>
            <person name="Fitzgerald M."/>
            <person name="Haas B."/>
            <person name="Abouelleil A."/>
            <person name="Allen A.W."/>
            <person name="Alvarado L."/>
            <person name="Arachchi H.M."/>
            <person name="Berlin A.M."/>
            <person name="Chapman S.B."/>
            <person name="Gainer-Dewar J."/>
            <person name="Goldberg J."/>
            <person name="Griggs A."/>
            <person name="Gujja S."/>
            <person name="Hansen M."/>
            <person name="Howarth C."/>
            <person name="Imamovic A."/>
            <person name="Ireland A."/>
            <person name="Larimer J."/>
            <person name="McCowan C."/>
            <person name="Murphy C."/>
            <person name="Pearson M."/>
            <person name="Poon T.W."/>
            <person name="Priest M."/>
            <person name="Roberts A."/>
            <person name="Saif S."/>
            <person name="Shea T."/>
            <person name="Sisk P."/>
            <person name="Sykes S."/>
            <person name="Wortman J."/>
            <person name="Nusbaum C."/>
            <person name="Birren B."/>
        </authorList>
    </citation>
    <scope>NUCLEOTIDE SEQUENCE [LARGE SCALE GENOMIC DNA]</scope>
    <source>
        <strain evidence="4 5">FB123-CNA-2</strain>
    </source>
</reference>
<dbReference type="EMBL" id="AGWM01000011">
    <property type="protein sequence ID" value="EPD26684.1"/>
    <property type="molecule type" value="Genomic_DNA"/>
</dbReference>
<dbReference type="Pfam" id="PF24837">
    <property type="entry name" value="AMIN-like"/>
    <property type="match status" value="1"/>
</dbReference>
<protein>
    <recommendedName>
        <fullName evidence="3">AMIN-like domain-containing protein</fullName>
    </recommendedName>
</protein>
<feature type="domain" description="AMIN-like" evidence="3">
    <location>
        <begin position="101"/>
        <end position="223"/>
    </location>
</feature>
<evidence type="ECO:0000256" key="1">
    <source>
        <dbReference type="SAM" id="MobiDB-lite"/>
    </source>
</evidence>
<dbReference type="InterPro" id="IPR056303">
    <property type="entry name" value="AMIN-like"/>
</dbReference>
<feature type="region of interest" description="Disordered" evidence="1">
    <location>
        <begin position="42"/>
        <end position="74"/>
    </location>
</feature>
<comment type="caution">
    <text evidence="4">The sequence shown here is derived from an EMBL/GenBank/DDBJ whole genome shotgun (WGS) entry which is preliminary data.</text>
</comment>
<evidence type="ECO:0000313" key="4">
    <source>
        <dbReference type="EMBL" id="EPD26684.1"/>
    </source>
</evidence>
<dbReference type="eggNOG" id="COG5401">
    <property type="taxonomic scope" value="Bacteria"/>
</dbReference>
<sequence>MTNPGAAYYSKHMTQNTAKLFVLLAGSAALALAGCSAPGKGAAASDASTAPATPTASASAPAVSQSPSLTPKDAQASLKGFIEGDSQSPNYPKLTENSAVPTAVRVAGHEGWDRVVVEYDSDADLEWFSFFGDEAIQDGSGRPLDIPGKRFLTLSISGVTYPEDPSQAADLSVPNLGGAKVVQGVHVEHAFEGMHQVHIGLDKDRPYRVQVLESPKRVVIDVANN</sequence>